<proteinExistence type="predicted"/>
<name>A0ABN9TRK4_9DINO</name>
<evidence type="ECO:0000313" key="4">
    <source>
        <dbReference type="Proteomes" id="UP001189429"/>
    </source>
</evidence>
<dbReference type="Proteomes" id="UP001189429">
    <property type="component" value="Unassembled WGS sequence"/>
</dbReference>
<comment type="caution">
    <text evidence="3">The sequence shown here is derived from an EMBL/GenBank/DDBJ whole genome shotgun (WGS) entry which is preliminary data.</text>
</comment>
<gene>
    <name evidence="3" type="ORF">PCOR1329_LOCUS41322</name>
</gene>
<evidence type="ECO:0000259" key="1">
    <source>
        <dbReference type="Pfam" id="PF00078"/>
    </source>
</evidence>
<protein>
    <recommendedName>
        <fullName evidence="5">Reverse transcriptase domain-containing protein</fullName>
    </recommendedName>
</protein>
<dbReference type="Pfam" id="PF00078">
    <property type="entry name" value="RVT_1"/>
    <property type="match status" value="1"/>
</dbReference>
<reference evidence="3" key="1">
    <citation type="submission" date="2023-10" db="EMBL/GenBank/DDBJ databases">
        <authorList>
            <person name="Chen Y."/>
            <person name="Shah S."/>
            <person name="Dougan E. K."/>
            <person name="Thang M."/>
            <person name="Chan C."/>
        </authorList>
    </citation>
    <scope>NUCLEOTIDE SEQUENCE [LARGE SCALE GENOMIC DNA]</scope>
</reference>
<sequence>ATTALPPAQREWTCGLCDAGLPTLGRAQGRLSRRSHWQKCHDDVSFEGFCRKVVTKRNLAVQQERFPEHALVALPYRGHAEHVEYRKDGTRVTMTQFRCKRCLFAVAGASVASKQLRHGLSCEQNRHYTLTDSNARSQLREWWLEKRKGRPWATTWTVNAGLGETSWQALEAASQAEIDVVFLQEVGLTDQDCAAFEARARKFGYRSYFSGGAVAQSTAPHQAGRPTGGVCTLVSKALISRQLDHLVGEDAQAVAVRVEDLITVNLYQPPGKARDEAMSFVLGLLETLSRKHTWCIAGDFNDEPGENLLWDLLREEGACLRTGRRCIDYYIASHPTCFDQPALEDISFKDHRVVAAELQVVRGDRGAREPDCILGRSANLGCLGHVEPERWCQLQREVYATMAPPSLPAVEEPRDMDAMQKQVDDVWKQTSLYLEHFFRSTMRRAMEEAGEEAESIRGWSIRKNTQTFRYQEHRFGECDDPHTSARIQQLDNLRGRMRHMQWLRRKGREESAEGRMLEERIREGLTKHRLVTLKEVEAKLAEHRKQRRQGRIDRWRNRLRGSLRACCAWVEGGKARQVMLPKEGKGRRKKDGSIAVQALRPITILSCWWRLLGSVLLRSPDAQAWQKKWWREEAVGGRKAGEVYMPLMRLIDSYHQGEFIAFYDYTLAFDQTDPKLAVAVLRKLGCPRTVAAILEQVWTGQLRYMQYQGVTLRRPEEVGTSLPQGDPWSMIAMVAVLHLPITAIVARFPGTELSCFVDDRSWKSSTAQELLAVGEEWRKWSLVLGLKESEAKSQHAHWTAAGRKQLLRAGAPDTTVTDAPEILGVGFCKGTGRQGGRGRKYTRKEETRLRRAKVMLEKSARLPVCRRMKEATMASKALAVAEYGWIDRQMNKRDETRLQAAIVRARQEPKAGSPHLRAIFHGHRLSVRCRLLTTAFMAAWRTLRKDQRRATLGTWRRQEGCSGRIHAPLQGCGWQERAEWEWRHPVTGVILSLRKGSEHWSESKGRLEHVLREGWRANLFGRWRGQSRIDSSLCRFEQYDERRCKAARLLAEGSTHAASVMSGAFVSPAHLQAPDFEHVVWRCEAEIRPVGRPQDALQRRLLWPTGLKRRKEVDAGLLWRAVAIRKKILEERRGRRLAESAGSAPPGS</sequence>
<dbReference type="EMBL" id="CAUYUJ010014972">
    <property type="protein sequence ID" value="CAK0848374.1"/>
    <property type="molecule type" value="Genomic_DNA"/>
</dbReference>
<feature type="domain" description="Endonuclease/exonuclease/phosphatase" evidence="2">
    <location>
        <begin position="175"/>
        <end position="333"/>
    </location>
</feature>
<dbReference type="InterPro" id="IPR005135">
    <property type="entry name" value="Endo/exonuclease/phosphatase"/>
</dbReference>
<dbReference type="Pfam" id="PF03372">
    <property type="entry name" value="Exo_endo_phos"/>
    <property type="match status" value="1"/>
</dbReference>
<dbReference type="SUPFAM" id="SSF56219">
    <property type="entry name" value="DNase I-like"/>
    <property type="match status" value="1"/>
</dbReference>
<organism evidence="3 4">
    <name type="scientific">Prorocentrum cordatum</name>
    <dbReference type="NCBI Taxonomy" id="2364126"/>
    <lineage>
        <taxon>Eukaryota</taxon>
        <taxon>Sar</taxon>
        <taxon>Alveolata</taxon>
        <taxon>Dinophyceae</taxon>
        <taxon>Prorocentrales</taxon>
        <taxon>Prorocentraceae</taxon>
        <taxon>Prorocentrum</taxon>
    </lineage>
</organism>
<accession>A0ABN9TRK4</accession>
<evidence type="ECO:0000259" key="2">
    <source>
        <dbReference type="Pfam" id="PF03372"/>
    </source>
</evidence>
<feature type="non-terminal residue" evidence="3">
    <location>
        <position position="1"/>
    </location>
</feature>
<dbReference type="InterPro" id="IPR036691">
    <property type="entry name" value="Endo/exonu/phosph_ase_sf"/>
</dbReference>
<dbReference type="InterPro" id="IPR000477">
    <property type="entry name" value="RT_dom"/>
</dbReference>
<feature type="domain" description="Reverse transcriptase" evidence="1">
    <location>
        <begin position="589"/>
        <end position="804"/>
    </location>
</feature>
<evidence type="ECO:0000313" key="3">
    <source>
        <dbReference type="EMBL" id="CAK0848374.1"/>
    </source>
</evidence>
<keyword evidence="4" id="KW-1185">Reference proteome</keyword>
<evidence type="ECO:0008006" key="5">
    <source>
        <dbReference type="Google" id="ProtNLM"/>
    </source>
</evidence>
<dbReference type="Gene3D" id="3.60.10.10">
    <property type="entry name" value="Endonuclease/exonuclease/phosphatase"/>
    <property type="match status" value="1"/>
</dbReference>